<dbReference type="AlphaFoldDB" id="A0A0R3U698"/>
<comment type="caution">
    <text evidence="10">Lacks conserved residue(s) required for the propagation of feature annotation.</text>
</comment>
<evidence type="ECO:0000256" key="8">
    <source>
        <dbReference type="ARBA" id="ARBA00022989"/>
    </source>
</evidence>
<evidence type="ECO:0000256" key="5">
    <source>
        <dbReference type="ARBA" id="ARBA00022679"/>
    </source>
</evidence>
<comment type="subcellular location">
    <subcellularLocation>
        <location evidence="1 10">Endoplasmic reticulum membrane</location>
        <topology evidence="1 10">Multi-pass membrane protein</topology>
    </subcellularLocation>
</comment>
<keyword evidence="5 10" id="KW-0808">Transferase</keyword>
<dbReference type="InterPro" id="IPR004856">
    <property type="entry name" value="Glyco_trans_ALG6/ALG8"/>
</dbReference>
<evidence type="ECO:0000256" key="2">
    <source>
        <dbReference type="ARBA" id="ARBA00004922"/>
    </source>
</evidence>
<dbReference type="EMBL" id="UXSR01000359">
    <property type="protein sequence ID" value="VDD76282.1"/>
    <property type="molecule type" value="Genomic_DNA"/>
</dbReference>
<sequence>MLLCHGLEIILAGVAFKSLFFNAYHSTDFEVHRNWLAVTYSTNLSEWYTEATSKWTLDYPPFFAYFEWILAHIGRHVDPLMVVLSVEPYASPGTIYFQGITVVVSEFLLLYSICTYDSDFTLNCVCRLVSRMLEPLGPKARNQYLVAVSLFTFNFGLFIVDRILLVAICCTLSRCHRGRSQRVNAFTRTSTQDVHFQYNGFLFGVLFLSILKVFQGSFLWGGFWFAVLLNLKHTFLYLAPVYFLIILLHYCLTKDNQPPRFLFRRLFVMSVVVCGVFTASLGPFLYWGKLPDLLARLFPFQRGLCHSYWAPNFWALYNAIDKAISSSGSFLLSMTSSVFAQVRTDFFRKIDFTCKKWRIANLILEILSIVFCGLALSSR</sequence>
<feature type="transmembrane region" description="Helical" evidence="10">
    <location>
        <begin position="362"/>
        <end position="378"/>
    </location>
</feature>
<keyword evidence="6 10" id="KW-0812">Transmembrane</keyword>
<evidence type="ECO:0000256" key="6">
    <source>
        <dbReference type="ARBA" id="ARBA00022692"/>
    </source>
</evidence>
<dbReference type="PANTHER" id="PTHR12413">
    <property type="entry name" value="DOLICHYL GLYCOSYLTRANSFERASE"/>
    <property type="match status" value="1"/>
</dbReference>
<accession>A0A0R3U698</accession>
<dbReference type="PANTHER" id="PTHR12413:SF2">
    <property type="entry name" value="DOLICHYL PYROPHOSPHATE GLC1MAN9GLCNAC2 ALPHA-1,3-GLUCOSYLTRANSFERASE-RELATED"/>
    <property type="match status" value="1"/>
</dbReference>
<keyword evidence="8 10" id="KW-1133">Transmembrane helix</keyword>
<keyword evidence="12" id="KW-1185">Reference proteome</keyword>
<comment type="pathway">
    <text evidence="2 10">Protein modification; protein glycosylation.</text>
</comment>
<name>A0A0R3U698_MESCO</name>
<feature type="transmembrane region" description="Helical" evidence="10">
    <location>
        <begin position="323"/>
        <end position="342"/>
    </location>
</feature>
<dbReference type="GO" id="GO:0042283">
    <property type="term" value="F:dolichyl pyrophosphate Glc1Man9GlcNAc2 alpha-1,3-glucosyltransferase activity"/>
    <property type="evidence" value="ECO:0007669"/>
    <property type="project" value="TreeGrafter"/>
</dbReference>
<proteinExistence type="inferred from homology"/>
<dbReference type="GO" id="GO:0005789">
    <property type="term" value="C:endoplasmic reticulum membrane"/>
    <property type="evidence" value="ECO:0007669"/>
    <property type="project" value="UniProtKB-SubCell"/>
</dbReference>
<evidence type="ECO:0000313" key="12">
    <source>
        <dbReference type="Proteomes" id="UP000267029"/>
    </source>
</evidence>
<organism evidence="11 12">
    <name type="scientific">Mesocestoides corti</name>
    <name type="common">Flatworm</name>
    <dbReference type="NCBI Taxonomy" id="53468"/>
    <lineage>
        <taxon>Eukaryota</taxon>
        <taxon>Metazoa</taxon>
        <taxon>Spiralia</taxon>
        <taxon>Lophotrochozoa</taxon>
        <taxon>Platyhelminthes</taxon>
        <taxon>Cestoda</taxon>
        <taxon>Eucestoda</taxon>
        <taxon>Cyclophyllidea</taxon>
        <taxon>Mesocestoididae</taxon>
        <taxon>Mesocestoides</taxon>
    </lineage>
</organism>
<evidence type="ECO:0000256" key="1">
    <source>
        <dbReference type="ARBA" id="ARBA00004477"/>
    </source>
</evidence>
<evidence type="ECO:0000256" key="7">
    <source>
        <dbReference type="ARBA" id="ARBA00022824"/>
    </source>
</evidence>
<evidence type="ECO:0000256" key="4">
    <source>
        <dbReference type="ARBA" id="ARBA00022676"/>
    </source>
</evidence>
<keyword evidence="4 10" id="KW-0328">Glycosyltransferase</keyword>
<reference evidence="11 12" key="1">
    <citation type="submission" date="2018-10" db="EMBL/GenBank/DDBJ databases">
        <authorList>
            <consortium name="Pathogen Informatics"/>
        </authorList>
    </citation>
    <scope>NUCLEOTIDE SEQUENCE [LARGE SCALE GENOMIC DNA]</scope>
</reference>
<evidence type="ECO:0000313" key="11">
    <source>
        <dbReference type="EMBL" id="VDD76282.1"/>
    </source>
</evidence>
<feature type="transmembrane region" description="Helical" evidence="10">
    <location>
        <begin position="201"/>
        <end position="229"/>
    </location>
</feature>
<feature type="transmembrane region" description="Helical" evidence="10">
    <location>
        <begin position="144"/>
        <end position="172"/>
    </location>
</feature>
<evidence type="ECO:0000256" key="3">
    <source>
        <dbReference type="ARBA" id="ARBA00008715"/>
    </source>
</evidence>
<protein>
    <recommendedName>
        <fullName evidence="10">Alpha-1,3-glucosyltransferase</fullName>
        <ecNumber evidence="10">2.4.1.-</ecNumber>
    </recommendedName>
</protein>
<feature type="transmembrane region" description="Helical" evidence="10">
    <location>
        <begin position="235"/>
        <end position="253"/>
    </location>
</feature>
<dbReference type="STRING" id="53468.A0A0R3U698"/>
<dbReference type="Pfam" id="PF03155">
    <property type="entry name" value="Alg6_Alg8"/>
    <property type="match status" value="2"/>
</dbReference>
<evidence type="ECO:0000256" key="9">
    <source>
        <dbReference type="ARBA" id="ARBA00023136"/>
    </source>
</evidence>
<feature type="transmembrane region" description="Helical" evidence="10">
    <location>
        <begin position="265"/>
        <end position="287"/>
    </location>
</feature>
<dbReference type="OrthoDB" id="1689333at2759"/>
<evidence type="ECO:0000256" key="10">
    <source>
        <dbReference type="RuleBase" id="RU363110"/>
    </source>
</evidence>
<dbReference type="GO" id="GO:0006487">
    <property type="term" value="P:protein N-linked glycosylation"/>
    <property type="evidence" value="ECO:0007669"/>
    <property type="project" value="TreeGrafter"/>
</dbReference>
<dbReference type="UniPathway" id="UPA00378"/>
<dbReference type="Proteomes" id="UP000267029">
    <property type="component" value="Unassembled WGS sequence"/>
</dbReference>
<keyword evidence="7 10" id="KW-0256">Endoplasmic reticulum</keyword>
<dbReference type="EC" id="2.4.1.-" evidence="10"/>
<comment type="similarity">
    <text evidence="3 10">Belongs to the ALG6/ALG8 glucosyltransferase family.</text>
</comment>
<keyword evidence="9 10" id="KW-0472">Membrane</keyword>
<gene>
    <name evidence="11" type="ORF">MCOS_LOCUS2285</name>
</gene>